<sequence>MTALMSAVLIVGTLGVLNLLLTFGVIRRLREQSRAATGGASAMSASPVMSPPGTSVGHPGVDLSEETLVGFFAPGCDACDRQLPEFLADARSRDRVVAVVSGGDDEGREVAGRLRAVAEVVVEDRVDGAMQRGFGVKGFPAYCLVRDGVIVAVAPRAADLPRRKARLRA</sequence>
<comment type="caution">
    <text evidence="3">The sequence shown here is derived from an EMBL/GenBank/DDBJ whole genome shotgun (WGS) entry which is preliminary data.</text>
</comment>
<dbReference type="RefSeq" id="WP_145776679.1">
    <property type="nucleotide sequence ID" value="NZ_BAAATQ010000093.1"/>
</dbReference>
<keyword evidence="2" id="KW-1133">Transmembrane helix</keyword>
<dbReference type="Gene3D" id="3.40.30.10">
    <property type="entry name" value="Glutaredoxin"/>
    <property type="match status" value="1"/>
</dbReference>
<organism evidence="3 4">
    <name type="scientific">Micromonospora olivasterospora</name>
    <dbReference type="NCBI Taxonomy" id="1880"/>
    <lineage>
        <taxon>Bacteria</taxon>
        <taxon>Bacillati</taxon>
        <taxon>Actinomycetota</taxon>
        <taxon>Actinomycetes</taxon>
        <taxon>Micromonosporales</taxon>
        <taxon>Micromonosporaceae</taxon>
        <taxon>Micromonospora</taxon>
    </lineage>
</organism>
<reference evidence="3 4" key="1">
    <citation type="submission" date="2019-07" db="EMBL/GenBank/DDBJ databases">
        <title>R&amp;d 2014.</title>
        <authorList>
            <person name="Klenk H.-P."/>
        </authorList>
    </citation>
    <scope>NUCLEOTIDE SEQUENCE [LARGE SCALE GENOMIC DNA]</scope>
    <source>
        <strain evidence="3 4">DSM 43868</strain>
    </source>
</reference>
<evidence type="ECO:0008006" key="5">
    <source>
        <dbReference type="Google" id="ProtNLM"/>
    </source>
</evidence>
<evidence type="ECO:0000256" key="1">
    <source>
        <dbReference type="SAM" id="MobiDB-lite"/>
    </source>
</evidence>
<name>A0A562IH92_MICOL</name>
<feature type="transmembrane region" description="Helical" evidence="2">
    <location>
        <begin position="6"/>
        <end position="26"/>
    </location>
</feature>
<gene>
    <name evidence="3" type="ORF">JD77_05414</name>
</gene>
<feature type="compositionally biased region" description="Low complexity" evidence="1">
    <location>
        <begin position="37"/>
        <end position="53"/>
    </location>
</feature>
<protein>
    <recommendedName>
        <fullName evidence="5">Thiol-disulfide isomerase/thioredoxin</fullName>
    </recommendedName>
</protein>
<keyword evidence="4" id="KW-1185">Reference proteome</keyword>
<dbReference type="InterPro" id="IPR036249">
    <property type="entry name" value="Thioredoxin-like_sf"/>
</dbReference>
<evidence type="ECO:0000256" key="2">
    <source>
        <dbReference type="SAM" id="Phobius"/>
    </source>
</evidence>
<evidence type="ECO:0000313" key="4">
    <source>
        <dbReference type="Proteomes" id="UP000319825"/>
    </source>
</evidence>
<keyword evidence="2" id="KW-0812">Transmembrane</keyword>
<dbReference type="SUPFAM" id="SSF52833">
    <property type="entry name" value="Thioredoxin-like"/>
    <property type="match status" value="1"/>
</dbReference>
<feature type="region of interest" description="Disordered" evidence="1">
    <location>
        <begin position="37"/>
        <end position="59"/>
    </location>
</feature>
<dbReference type="Proteomes" id="UP000319825">
    <property type="component" value="Unassembled WGS sequence"/>
</dbReference>
<proteinExistence type="predicted"/>
<keyword evidence="2" id="KW-0472">Membrane</keyword>
<accession>A0A562IH92</accession>
<dbReference type="AlphaFoldDB" id="A0A562IH92"/>
<evidence type="ECO:0000313" key="3">
    <source>
        <dbReference type="EMBL" id="TWH70389.1"/>
    </source>
</evidence>
<dbReference type="OrthoDB" id="128449at2"/>
<dbReference type="EMBL" id="VLKE01000001">
    <property type="protein sequence ID" value="TWH70389.1"/>
    <property type="molecule type" value="Genomic_DNA"/>
</dbReference>